<dbReference type="PROSITE" id="PS51155">
    <property type="entry name" value="CHIT_BIND_RR_2"/>
    <property type="match status" value="1"/>
</dbReference>
<dbReference type="GO" id="GO:0042302">
    <property type="term" value="F:structural constituent of cuticle"/>
    <property type="evidence" value="ECO:0007669"/>
    <property type="project" value="UniProtKB-UniRule"/>
</dbReference>
<dbReference type="Pfam" id="PF00379">
    <property type="entry name" value="Chitin_bind_4"/>
    <property type="match status" value="1"/>
</dbReference>
<feature type="signal peptide" evidence="3">
    <location>
        <begin position="1"/>
        <end position="22"/>
    </location>
</feature>
<dbReference type="PANTHER" id="PTHR12236">
    <property type="entry name" value="STRUCTURAL CONTITUENT OF CUTICLE"/>
    <property type="match status" value="1"/>
</dbReference>
<reference evidence="4 5" key="1">
    <citation type="submission" date="2024-07" db="EMBL/GenBank/DDBJ databases">
        <title>Chromosome-level genome assembly of the water stick insect Ranatra chinensis (Heteroptera: Nepidae).</title>
        <authorList>
            <person name="Liu X."/>
        </authorList>
    </citation>
    <scope>NUCLEOTIDE SEQUENCE [LARGE SCALE GENOMIC DNA]</scope>
    <source>
        <strain evidence="4">Cailab_2021Rc</strain>
        <tissue evidence="4">Muscle</tissue>
    </source>
</reference>
<dbReference type="InterPro" id="IPR031311">
    <property type="entry name" value="CHIT_BIND_RR_consensus"/>
</dbReference>
<protein>
    <submittedName>
        <fullName evidence="4">Uncharacterized protein</fullName>
    </submittedName>
</protein>
<evidence type="ECO:0000256" key="1">
    <source>
        <dbReference type="ARBA" id="ARBA00022460"/>
    </source>
</evidence>
<organism evidence="4 5">
    <name type="scientific">Ranatra chinensis</name>
    <dbReference type="NCBI Taxonomy" id="642074"/>
    <lineage>
        <taxon>Eukaryota</taxon>
        <taxon>Metazoa</taxon>
        <taxon>Ecdysozoa</taxon>
        <taxon>Arthropoda</taxon>
        <taxon>Hexapoda</taxon>
        <taxon>Insecta</taxon>
        <taxon>Pterygota</taxon>
        <taxon>Neoptera</taxon>
        <taxon>Paraneoptera</taxon>
        <taxon>Hemiptera</taxon>
        <taxon>Heteroptera</taxon>
        <taxon>Panheteroptera</taxon>
        <taxon>Nepomorpha</taxon>
        <taxon>Nepidae</taxon>
        <taxon>Ranatrinae</taxon>
        <taxon>Ranatra</taxon>
    </lineage>
</organism>
<dbReference type="PANTHER" id="PTHR12236:SF75">
    <property type="entry name" value="CUTICULAR PROTEIN 62BB, ISOFORM A"/>
    <property type="match status" value="1"/>
</dbReference>
<evidence type="ECO:0000256" key="3">
    <source>
        <dbReference type="SAM" id="SignalP"/>
    </source>
</evidence>
<keyword evidence="3" id="KW-0732">Signal</keyword>
<keyword evidence="5" id="KW-1185">Reference proteome</keyword>
<evidence type="ECO:0000313" key="4">
    <source>
        <dbReference type="EMBL" id="KAL1138611.1"/>
    </source>
</evidence>
<proteinExistence type="predicted"/>
<dbReference type="AlphaFoldDB" id="A0ABD0YRN8"/>
<dbReference type="EMBL" id="JBFDAA010000003">
    <property type="protein sequence ID" value="KAL1138611.1"/>
    <property type="molecule type" value="Genomic_DNA"/>
</dbReference>
<evidence type="ECO:0000313" key="5">
    <source>
        <dbReference type="Proteomes" id="UP001558652"/>
    </source>
</evidence>
<evidence type="ECO:0000256" key="2">
    <source>
        <dbReference type="PROSITE-ProRule" id="PRU00497"/>
    </source>
</evidence>
<sequence>MISTDFYCFTTAVLLLAASASAFHYPIWQGDGGHGLWHSDDHDYYAPAHYNFQYSVHDPHTGDSKNQQETRIGDLVKGYYSLKESDGTTRHVHYTADKHSGFNAVVTKTGHAIHPSPIHHHSYPHLY</sequence>
<name>A0ABD0YRN8_9HEMI</name>
<dbReference type="PRINTS" id="PR00947">
    <property type="entry name" value="CUTICLE"/>
</dbReference>
<dbReference type="InterPro" id="IPR051217">
    <property type="entry name" value="Insect_Cuticle_Struc_Prot"/>
</dbReference>
<comment type="caution">
    <text evidence="4">The sequence shown here is derived from an EMBL/GenBank/DDBJ whole genome shotgun (WGS) entry which is preliminary data.</text>
</comment>
<gene>
    <name evidence="4" type="ORF">AAG570_008674</name>
</gene>
<feature type="chain" id="PRO_5044755215" evidence="3">
    <location>
        <begin position="23"/>
        <end position="127"/>
    </location>
</feature>
<dbReference type="InterPro" id="IPR000618">
    <property type="entry name" value="Insect_cuticle"/>
</dbReference>
<keyword evidence="1 2" id="KW-0193">Cuticle</keyword>
<dbReference type="PROSITE" id="PS00233">
    <property type="entry name" value="CHIT_BIND_RR_1"/>
    <property type="match status" value="1"/>
</dbReference>
<dbReference type="Proteomes" id="UP001558652">
    <property type="component" value="Unassembled WGS sequence"/>
</dbReference>
<accession>A0ABD0YRN8</accession>